<feature type="compositionally biased region" description="Basic residues" evidence="1">
    <location>
        <begin position="181"/>
        <end position="190"/>
    </location>
</feature>
<accession>A0A2A9N8F6</accession>
<sequence>MFRSTPTAIKLAPISTTTTTTFGDSDLRTPHSPAYSVSSLSSFGSAAGLYVPVHKRRQRSGSDSGASSRPSSRAESLADSTTSTSATSSSSSSLVYSREDLLALAKSPLARMPVEVKEGLREVVPEIVVSRKKRRALEYWAAHHQQQQQQQHGEVEKVHGVVEAPVRGRAEPRDRSPVNQKKVHERHSRSHPQPQQMHSVGTQTTASGLSSSSPARHERSPSPKKSPSSSSSKAFRRSWGSQHSHHHHHRHPGSVVGSGSGSGSGAGHAHAGKSVADERNWRSTAAPLPLRGGEVVKPPPHHHHHGPVPALGAGVPTVSAAA</sequence>
<feature type="compositionally biased region" description="Low complexity" evidence="1">
    <location>
        <begin position="223"/>
        <end position="242"/>
    </location>
</feature>
<reference evidence="2 3" key="1">
    <citation type="submission" date="2014-02" db="EMBL/GenBank/DDBJ databases">
        <title>Transposable element dynamics among asymbiotic and ectomycorrhizal Amanita fungi.</title>
        <authorList>
            <consortium name="DOE Joint Genome Institute"/>
            <person name="Hess J."/>
            <person name="Skrede I."/>
            <person name="Wolfe B."/>
            <person name="LaButti K."/>
            <person name="Ohm R.A."/>
            <person name="Grigoriev I.V."/>
            <person name="Pringle A."/>
        </authorList>
    </citation>
    <scope>NUCLEOTIDE SEQUENCE [LARGE SCALE GENOMIC DNA]</scope>
    <source>
        <strain evidence="2 3">SKay4041</strain>
    </source>
</reference>
<organism evidence="2 3">
    <name type="scientific">Amanita thiersii Skay4041</name>
    <dbReference type="NCBI Taxonomy" id="703135"/>
    <lineage>
        <taxon>Eukaryota</taxon>
        <taxon>Fungi</taxon>
        <taxon>Dikarya</taxon>
        <taxon>Basidiomycota</taxon>
        <taxon>Agaricomycotina</taxon>
        <taxon>Agaricomycetes</taxon>
        <taxon>Agaricomycetidae</taxon>
        <taxon>Agaricales</taxon>
        <taxon>Pluteineae</taxon>
        <taxon>Amanitaceae</taxon>
        <taxon>Amanita</taxon>
    </lineage>
</organism>
<feature type="compositionally biased region" description="Polar residues" evidence="1">
    <location>
        <begin position="191"/>
        <end position="214"/>
    </location>
</feature>
<proteinExistence type="predicted"/>
<dbReference type="Proteomes" id="UP000242287">
    <property type="component" value="Unassembled WGS sequence"/>
</dbReference>
<dbReference type="AlphaFoldDB" id="A0A2A9N8F6"/>
<feature type="compositionally biased region" description="Basic and acidic residues" evidence="1">
    <location>
        <begin position="163"/>
        <end position="176"/>
    </location>
</feature>
<evidence type="ECO:0000256" key="1">
    <source>
        <dbReference type="SAM" id="MobiDB-lite"/>
    </source>
</evidence>
<feature type="compositionally biased region" description="Low complexity" evidence="1">
    <location>
        <begin position="61"/>
        <end position="92"/>
    </location>
</feature>
<feature type="region of interest" description="Disordered" evidence="1">
    <location>
        <begin position="55"/>
        <end position="92"/>
    </location>
</feature>
<evidence type="ECO:0000313" key="2">
    <source>
        <dbReference type="EMBL" id="PFH47015.1"/>
    </source>
</evidence>
<feature type="compositionally biased region" description="Gly residues" evidence="1">
    <location>
        <begin position="256"/>
        <end position="266"/>
    </location>
</feature>
<name>A0A2A9N8F6_9AGAR</name>
<gene>
    <name evidence="2" type="ORF">AMATHDRAFT_68593</name>
</gene>
<protein>
    <submittedName>
        <fullName evidence="2">Uncharacterized protein</fullName>
    </submittedName>
</protein>
<keyword evidence="3" id="KW-1185">Reference proteome</keyword>
<dbReference type="EMBL" id="KZ302141">
    <property type="protein sequence ID" value="PFH47015.1"/>
    <property type="molecule type" value="Genomic_DNA"/>
</dbReference>
<evidence type="ECO:0000313" key="3">
    <source>
        <dbReference type="Proteomes" id="UP000242287"/>
    </source>
</evidence>
<feature type="region of interest" description="Disordered" evidence="1">
    <location>
        <begin position="163"/>
        <end position="322"/>
    </location>
</feature>
<feature type="compositionally biased region" description="Basic residues" evidence="1">
    <location>
        <begin position="243"/>
        <end position="252"/>
    </location>
</feature>
<dbReference type="OrthoDB" id="2972209at2759"/>